<comment type="caution">
    <text evidence="2">The sequence shown here is derived from an EMBL/GenBank/DDBJ whole genome shotgun (WGS) entry which is preliminary data.</text>
</comment>
<dbReference type="InterPro" id="IPR036397">
    <property type="entry name" value="RNaseH_sf"/>
</dbReference>
<dbReference type="GO" id="GO:0003676">
    <property type="term" value="F:nucleic acid binding"/>
    <property type="evidence" value="ECO:0007669"/>
    <property type="project" value="InterPro"/>
</dbReference>
<dbReference type="Proteomes" id="UP000677913">
    <property type="component" value="Unassembled WGS sequence"/>
</dbReference>
<evidence type="ECO:0000313" key="3">
    <source>
        <dbReference type="Proteomes" id="UP000677913"/>
    </source>
</evidence>
<dbReference type="Pfam" id="PF13358">
    <property type="entry name" value="DDE_3"/>
    <property type="match status" value="1"/>
</dbReference>
<protein>
    <submittedName>
        <fullName evidence="2">Transposase</fullName>
    </submittedName>
</protein>
<organism evidence="2 3">
    <name type="scientific">Actinocrinis puniceicyclus</name>
    <dbReference type="NCBI Taxonomy" id="977794"/>
    <lineage>
        <taxon>Bacteria</taxon>
        <taxon>Bacillati</taxon>
        <taxon>Actinomycetota</taxon>
        <taxon>Actinomycetes</taxon>
        <taxon>Catenulisporales</taxon>
        <taxon>Actinospicaceae</taxon>
        <taxon>Actinocrinis</taxon>
    </lineage>
</organism>
<gene>
    <name evidence="2" type="ORF">KGA66_26870</name>
</gene>
<evidence type="ECO:0000259" key="1">
    <source>
        <dbReference type="Pfam" id="PF13358"/>
    </source>
</evidence>
<evidence type="ECO:0000313" key="2">
    <source>
        <dbReference type="EMBL" id="MBS2966689.1"/>
    </source>
</evidence>
<dbReference type="RefSeq" id="WP_211472011.1">
    <property type="nucleotide sequence ID" value="NZ_JAGSXH010000180.1"/>
</dbReference>
<keyword evidence="3" id="KW-1185">Reference proteome</keyword>
<dbReference type="InterPro" id="IPR038717">
    <property type="entry name" value="Tc1-like_DDE_dom"/>
</dbReference>
<feature type="domain" description="Tc1-like transposase DDE" evidence="1">
    <location>
        <begin position="3"/>
        <end position="43"/>
    </location>
</feature>
<dbReference type="Gene3D" id="3.30.420.10">
    <property type="entry name" value="Ribonuclease H-like superfamily/Ribonuclease H"/>
    <property type="match status" value="1"/>
</dbReference>
<sequence length="81" mass="8966">MTRKFIADNSSWLQVELLPTAAPELNPVEQVWAWIKGGPLANLAPPDLDHLADAAGKALNQLGHRFPLLTAFLRHTELAWT</sequence>
<accession>A0A8J7WV47</accession>
<reference evidence="2" key="1">
    <citation type="submission" date="2021-04" db="EMBL/GenBank/DDBJ databases">
        <title>Genome based classification of Actinospica acidithermotolerans sp. nov., an actinobacterium isolated from an Indonesian hot spring.</title>
        <authorList>
            <person name="Kusuma A.B."/>
            <person name="Putra K.E."/>
            <person name="Nafisah S."/>
            <person name="Loh J."/>
            <person name="Nouioui I."/>
            <person name="Goodfellow M."/>
        </authorList>
    </citation>
    <scope>NUCLEOTIDE SEQUENCE</scope>
    <source>
        <strain evidence="2">DSM 45618</strain>
    </source>
</reference>
<dbReference type="AlphaFoldDB" id="A0A8J7WV47"/>
<name>A0A8J7WV47_9ACTN</name>
<proteinExistence type="predicted"/>
<dbReference type="EMBL" id="JAGSXH010000180">
    <property type="protein sequence ID" value="MBS2966689.1"/>
    <property type="molecule type" value="Genomic_DNA"/>
</dbReference>